<dbReference type="InterPro" id="IPR036508">
    <property type="entry name" value="Chitin-bd_dom_sf"/>
</dbReference>
<dbReference type="AlphaFoldDB" id="A0A814QFD0"/>
<reference evidence="2" key="1">
    <citation type="submission" date="2021-02" db="EMBL/GenBank/DDBJ databases">
        <authorList>
            <person name="Nowell W R."/>
        </authorList>
    </citation>
    <scope>NUCLEOTIDE SEQUENCE</scope>
</reference>
<dbReference type="GO" id="GO:0008061">
    <property type="term" value="F:chitin binding"/>
    <property type="evidence" value="ECO:0007669"/>
    <property type="project" value="InterPro"/>
</dbReference>
<feature type="signal peptide" evidence="1">
    <location>
        <begin position="1"/>
        <end position="21"/>
    </location>
</feature>
<feature type="chain" id="PRO_5032495331" description="Chitin-binding type-2 domain-containing protein" evidence="1">
    <location>
        <begin position="22"/>
        <end position="664"/>
    </location>
</feature>
<dbReference type="Proteomes" id="UP000663852">
    <property type="component" value="Unassembled WGS sequence"/>
</dbReference>
<keyword evidence="1" id="KW-0732">Signal</keyword>
<name>A0A814QFD0_ADIRI</name>
<evidence type="ECO:0000256" key="1">
    <source>
        <dbReference type="SAM" id="SignalP"/>
    </source>
</evidence>
<dbReference type="SUPFAM" id="SSF57625">
    <property type="entry name" value="Invertebrate chitin-binding proteins"/>
    <property type="match status" value="1"/>
</dbReference>
<dbReference type="OrthoDB" id="10024657at2759"/>
<proteinExistence type="predicted"/>
<comment type="caution">
    <text evidence="2">The sequence shown here is derived from an EMBL/GenBank/DDBJ whole genome shotgun (WGS) entry which is preliminary data.</text>
</comment>
<evidence type="ECO:0000313" key="3">
    <source>
        <dbReference type="Proteomes" id="UP000663852"/>
    </source>
</evidence>
<evidence type="ECO:0000313" key="2">
    <source>
        <dbReference type="EMBL" id="CAF1118319.1"/>
    </source>
</evidence>
<protein>
    <recommendedName>
        <fullName evidence="4">Chitin-binding type-2 domain-containing protein</fullName>
    </recommendedName>
</protein>
<dbReference type="EMBL" id="CAJNOJ010000104">
    <property type="protein sequence ID" value="CAF1118319.1"/>
    <property type="molecule type" value="Genomic_DNA"/>
</dbReference>
<evidence type="ECO:0008006" key="4">
    <source>
        <dbReference type="Google" id="ProtNLM"/>
    </source>
</evidence>
<gene>
    <name evidence="2" type="ORF">EDS130_LOCUS20908</name>
</gene>
<organism evidence="2 3">
    <name type="scientific">Adineta ricciae</name>
    <name type="common">Rotifer</name>
    <dbReference type="NCBI Taxonomy" id="249248"/>
    <lineage>
        <taxon>Eukaryota</taxon>
        <taxon>Metazoa</taxon>
        <taxon>Spiralia</taxon>
        <taxon>Gnathifera</taxon>
        <taxon>Rotifera</taxon>
        <taxon>Eurotatoria</taxon>
        <taxon>Bdelloidea</taxon>
        <taxon>Adinetida</taxon>
        <taxon>Adinetidae</taxon>
        <taxon>Adineta</taxon>
    </lineage>
</organism>
<sequence>MMTHFVHVYVLLLGTFLLNDASKPDDPLQGTNPVCADICASSEAHVELDLSEPRIQRENERAQVTLHPTGSGRCREPALLEIPLSKLGPHGIVKFDLSFGPVLHNYSIDIGFTDEENTTVRSVNIFNQQVSIEYRLNNEQHVDISEQSVTLLEPGEDLTIYISNEWIQIENKLRQHPKLTVQFNRTDALFFNPNASHLSVGLNRNINGKQTGIGLCFANLTFIECFADKESALDIDVNNKTYVQRDLENINWISHLTYLDPNADVRECTAQGVVRLTFDPFGSRRIARFDLSMGSQIHGFTFNIGDSATNNGYGGDGGTTSNSAEIHSNDNRFYIWANTKICGDTLLLKIDYNVIEPFDNITILVSNERVELTNHRSYHQILSNPYLYALARQNVTCNCFDSLCYPGVQPDNDIYFGINRVIGGTYRPGTGVCDANVNWIQCKKIDVSPRNKYEPVTTPELTTTTTIISSTIPIDITMKLPEHSTEVINHMEISLLTMTTEGNNQNDTLAPIGSTMIYSDETTTEQHIITSTEKQVDYMTTTDADINTRQPIELTSQLSSVYEATSSTPRLIHLLTNSSQFLMTEEITQPSTTTTTTITEIATHLTASFNPCTLENLRANFVYHEYPLDKHKFVFCDSEGKMNIIACSPNYVWSQSEQSCVLPG</sequence>
<accession>A0A814QFD0</accession>